<evidence type="ECO:0000313" key="4">
    <source>
        <dbReference type="EMBL" id="MFC2926791.1"/>
    </source>
</evidence>
<dbReference type="Pfam" id="PF00293">
    <property type="entry name" value="NUDIX"/>
    <property type="match status" value="1"/>
</dbReference>
<dbReference type="PANTHER" id="PTHR43046:SF14">
    <property type="entry name" value="MUTT_NUDIX FAMILY PROTEIN"/>
    <property type="match status" value="1"/>
</dbReference>
<dbReference type="SUPFAM" id="SSF55811">
    <property type="entry name" value="Nudix"/>
    <property type="match status" value="1"/>
</dbReference>
<organism evidence="4 5">
    <name type="scientific">Hyphobacterium vulgare</name>
    <dbReference type="NCBI Taxonomy" id="1736751"/>
    <lineage>
        <taxon>Bacteria</taxon>
        <taxon>Pseudomonadati</taxon>
        <taxon>Pseudomonadota</taxon>
        <taxon>Alphaproteobacteria</taxon>
        <taxon>Maricaulales</taxon>
        <taxon>Maricaulaceae</taxon>
        <taxon>Hyphobacterium</taxon>
    </lineage>
</organism>
<protein>
    <submittedName>
        <fullName evidence="4">NUDIX domain-containing protein</fullName>
    </submittedName>
</protein>
<name>A0ABV6ZZ49_9PROT</name>
<sequence length="156" mass="17668">MNFRIGAEPVIRPFIQRWWRMRRGMTLGVRGIVENPDGNILLVRHTYVAGWHFPGGGVERGETIYDALRKELREEAGIDPAGHPELVGVYSNEAKFRGDHVAVFRVRDWSHCEMTAHHEIAETGWFHPGALPDGIVGGARRRIAELYEGETITGVW</sequence>
<dbReference type="PRINTS" id="PR00502">
    <property type="entry name" value="NUDIXFAMILY"/>
</dbReference>
<dbReference type="Gene3D" id="3.90.79.10">
    <property type="entry name" value="Nucleoside Triphosphate Pyrophosphohydrolase"/>
    <property type="match status" value="1"/>
</dbReference>
<evidence type="ECO:0000256" key="1">
    <source>
        <dbReference type="ARBA" id="ARBA00001946"/>
    </source>
</evidence>
<accession>A0ABV6ZZ49</accession>
<dbReference type="InterPro" id="IPR020476">
    <property type="entry name" value="Nudix_hydrolase"/>
</dbReference>
<dbReference type="Proteomes" id="UP001595379">
    <property type="component" value="Unassembled WGS sequence"/>
</dbReference>
<evidence type="ECO:0000256" key="2">
    <source>
        <dbReference type="ARBA" id="ARBA00022801"/>
    </source>
</evidence>
<keyword evidence="2" id="KW-0378">Hydrolase</keyword>
<proteinExistence type="predicted"/>
<dbReference type="InterPro" id="IPR015797">
    <property type="entry name" value="NUDIX_hydrolase-like_dom_sf"/>
</dbReference>
<dbReference type="PANTHER" id="PTHR43046">
    <property type="entry name" value="GDP-MANNOSE MANNOSYL HYDROLASE"/>
    <property type="match status" value="1"/>
</dbReference>
<keyword evidence="5" id="KW-1185">Reference proteome</keyword>
<feature type="domain" description="Nudix hydrolase" evidence="3">
    <location>
        <begin position="24"/>
        <end position="148"/>
    </location>
</feature>
<dbReference type="PROSITE" id="PS51462">
    <property type="entry name" value="NUDIX"/>
    <property type="match status" value="1"/>
</dbReference>
<dbReference type="RefSeq" id="WP_343165119.1">
    <property type="nucleotide sequence ID" value="NZ_JBHRSV010000026.1"/>
</dbReference>
<gene>
    <name evidence="4" type="ORF">ACFOOR_11800</name>
</gene>
<dbReference type="EMBL" id="JBHRSV010000026">
    <property type="protein sequence ID" value="MFC2926791.1"/>
    <property type="molecule type" value="Genomic_DNA"/>
</dbReference>
<reference evidence="5" key="1">
    <citation type="journal article" date="2019" name="Int. J. Syst. Evol. Microbiol.">
        <title>The Global Catalogue of Microorganisms (GCM) 10K type strain sequencing project: providing services to taxonomists for standard genome sequencing and annotation.</title>
        <authorList>
            <consortium name="The Broad Institute Genomics Platform"/>
            <consortium name="The Broad Institute Genome Sequencing Center for Infectious Disease"/>
            <person name="Wu L."/>
            <person name="Ma J."/>
        </authorList>
    </citation>
    <scope>NUCLEOTIDE SEQUENCE [LARGE SCALE GENOMIC DNA]</scope>
    <source>
        <strain evidence="5">KCTC 52487</strain>
    </source>
</reference>
<comment type="caution">
    <text evidence="4">The sequence shown here is derived from an EMBL/GenBank/DDBJ whole genome shotgun (WGS) entry which is preliminary data.</text>
</comment>
<evidence type="ECO:0000313" key="5">
    <source>
        <dbReference type="Proteomes" id="UP001595379"/>
    </source>
</evidence>
<comment type="cofactor">
    <cofactor evidence="1">
        <name>Mg(2+)</name>
        <dbReference type="ChEBI" id="CHEBI:18420"/>
    </cofactor>
</comment>
<dbReference type="InterPro" id="IPR000086">
    <property type="entry name" value="NUDIX_hydrolase_dom"/>
</dbReference>
<evidence type="ECO:0000259" key="3">
    <source>
        <dbReference type="PROSITE" id="PS51462"/>
    </source>
</evidence>